<feature type="compositionally biased region" description="Pro residues" evidence="7">
    <location>
        <begin position="108"/>
        <end position="117"/>
    </location>
</feature>
<comment type="caution">
    <text evidence="9">The sequence shown here is derived from an EMBL/GenBank/DDBJ whole genome shotgun (WGS) entry which is preliminary data.</text>
</comment>
<evidence type="ECO:0000256" key="4">
    <source>
        <dbReference type="ARBA" id="ARBA00023163"/>
    </source>
</evidence>
<dbReference type="CDD" id="cd14686">
    <property type="entry name" value="bZIP"/>
    <property type="match status" value="1"/>
</dbReference>
<keyword evidence="6" id="KW-0175">Coiled coil</keyword>
<evidence type="ECO:0000259" key="8">
    <source>
        <dbReference type="PROSITE" id="PS50217"/>
    </source>
</evidence>
<dbReference type="PANTHER" id="PTHR13044">
    <property type="entry name" value="ACTIVATING TRANSCRIPTION FACTOR ATF 4/5"/>
    <property type="match status" value="1"/>
</dbReference>
<dbReference type="PROSITE" id="PS50217">
    <property type="entry name" value="BZIP"/>
    <property type="match status" value="1"/>
</dbReference>
<feature type="domain" description="BZIP" evidence="8">
    <location>
        <begin position="207"/>
        <end position="262"/>
    </location>
</feature>
<proteinExistence type="predicted"/>
<evidence type="ECO:0000313" key="10">
    <source>
        <dbReference type="Proteomes" id="UP001583172"/>
    </source>
</evidence>
<dbReference type="SMART" id="SM00338">
    <property type="entry name" value="BRLZ"/>
    <property type="match status" value="1"/>
</dbReference>
<reference evidence="9 10" key="1">
    <citation type="journal article" date="2024" name="Commun. Biol.">
        <title>Comparative genomic analysis of thermophilic fungi reveals convergent evolutionary adaptations and gene losses.</title>
        <authorList>
            <person name="Steindorff A.S."/>
            <person name="Aguilar-Pontes M.V."/>
            <person name="Robinson A.J."/>
            <person name="Andreopoulos B."/>
            <person name="LaButti K."/>
            <person name="Kuo A."/>
            <person name="Mondo S."/>
            <person name="Riley R."/>
            <person name="Otillar R."/>
            <person name="Haridas S."/>
            <person name="Lipzen A."/>
            <person name="Grimwood J."/>
            <person name="Schmutz J."/>
            <person name="Clum A."/>
            <person name="Reid I.D."/>
            <person name="Moisan M.C."/>
            <person name="Butler G."/>
            <person name="Nguyen T.T.M."/>
            <person name="Dewar K."/>
            <person name="Conant G."/>
            <person name="Drula E."/>
            <person name="Henrissat B."/>
            <person name="Hansel C."/>
            <person name="Singer S."/>
            <person name="Hutchinson M.I."/>
            <person name="de Vries R.P."/>
            <person name="Natvig D.O."/>
            <person name="Powell A.J."/>
            <person name="Tsang A."/>
            <person name="Grigoriev I.V."/>
        </authorList>
    </citation>
    <scope>NUCLEOTIDE SEQUENCE [LARGE SCALE GENOMIC DNA]</scope>
    <source>
        <strain evidence="9 10">CBS 620.91</strain>
    </source>
</reference>
<dbReference type="Pfam" id="PF07716">
    <property type="entry name" value="bZIP_2"/>
    <property type="match status" value="1"/>
</dbReference>
<keyword evidence="3" id="KW-0238">DNA-binding</keyword>
<keyword evidence="2" id="KW-0805">Transcription regulation</keyword>
<dbReference type="Gene3D" id="1.20.5.170">
    <property type="match status" value="1"/>
</dbReference>
<feature type="coiled-coil region" evidence="6">
    <location>
        <begin position="219"/>
        <end position="260"/>
    </location>
</feature>
<organism evidence="9 10">
    <name type="scientific">Humicola insolens</name>
    <name type="common">Soft-rot fungus</name>
    <dbReference type="NCBI Taxonomy" id="85995"/>
    <lineage>
        <taxon>Eukaryota</taxon>
        <taxon>Fungi</taxon>
        <taxon>Dikarya</taxon>
        <taxon>Ascomycota</taxon>
        <taxon>Pezizomycotina</taxon>
        <taxon>Sordariomycetes</taxon>
        <taxon>Sordariomycetidae</taxon>
        <taxon>Sordariales</taxon>
        <taxon>Chaetomiaceae</taxon>
        <taxon>Mycothermus</taxon>
    </lineage>
</organism>
<dbReference type="EMBL" id="JAZGSY010000065">
    <property type="protein sequence ID" value="KAL1841748.1"/>
    <property type="molecule type" value="Genomic_DNA"/>
</dbReference>
<dbReference type="PROSITE" id="PS00036">
    <property type="entry name" value="BZIP_BASIC"/>
    <property type="match status" value="1"/>
</dbReference>
<evidence type="ECO:0000256" key="3">
    <source>
        <dbReference type="ARBA" id="ARBA00023125"/>
    </source>
</evidence>
<evidence type="ECO:0000256" key="6">
    <source>
        <dbReference type="SAM" id="Coils"/>
    </source>
</evidence>
<feature type="compositionally biased region" description="Low complexity" evidence="7">
    <location>
        <begin position="185"/>
        <end position="197"/>
    </location>
</feature>
<keyword evidence="10" id="KW-1185">Reference proteome</keyword>
<keyword evidence="4" id="KW-0804">Transcription</keyword>
<gene>
    <name evidence="9" type="ORF">VTJ49DRAFT_6662</name>
</gene>
<keyword evidence="5" id="KW-0539">Nucleus</keyword>
<evidence type="ECO:0000313" key="9">
    <source>
        <dbReference type="EMBL" id="KAL1841748.1"/>
    </source>
</evidence>
<feature type="region of interest" description="Disordered" evidence="7">
    <location>
        <begin position="108"/>
        <end position="199"/>
    </location>
</feature>
<dbReference type="InterPro" id="IPR004827">
    <property type="entry name" value="bZIP"/>
</dbReference>
<evidence type="ECO:0000256" key="5">
    <source>
        <dbReference type="ARBA" id="ARBA00023242"/>
    </source>
</evidence>
<feature type="compositionally biased region" description="Low complexity" evidence="7">
    <location>
        <begin position="118"/>
        <end position="128"/>
    </location>
</feature>
<accession>A0ABR3VIN6</accession>
<evidence type="ECO:0000256" key="2">
    <source>
        <dbReference type="ARBA" id="ARBA00023015"/>
    </source>
</evidence>
<sequence length="271" mass="29021">MLGGWFVDIQHPARLRGPLWGDLKASRPVSSLSLNSYHDFDDFLIDNLSWDPAINALDFTDPTPSSLPDGHDLSSLATPTLAGLDFASTNLDPLTVPLLNGFASLAVPPPSSSPPAPSLTNTPTTAPLQSPSPDPPSSIDESPLYPGLKLPPAKPASSSRPGRRPAGASLSRTVDGRVTKPSSGTTPTANHTATAAAEDVGPEVLDRRYRNNLAAKRYRQKKIDRIQELEAEVRKVTEERDDLRIRLARQEAEVAALREMLKLKIGGGDGS</sequence>
<evidence type="ECO:0000256" key="7">
    <source>
        <dbReference type="SAM" id="MobiDB-lite"/>
    </source>
</evidence>
<dbReference type="PANTHER" id="PTHR13044:SF14">
    <property type="entry name" value="CRYPTOCEPHAL, ISOFORM A"/>
    <property type="match status" value="1"/>
</dbReference>
<protein>
    <recommendedName>
        <fullName evidence="8">BZIP domain-containing protein</fullName>
    </recommendedName>
</protein>
<name>A0ABR3VIN6_HUMIN</name>
<dbReference type="InterPro" id="IPR046347">
    <property type="entry name" value="bZIP_sf"/>
</dbReference>
<dbReference type="Proteomes" id="UP001583172">
    <property type="component" value="Unassembled WGS sequence"/>
</dbReference>
<evidence type="ECO:0000256" key="1">
    <source>
        <dbReference type="ARBA" id="ARBA00004123"/>
    </source>
</evidence>
<comment type="subcellular location">
    <subcellularLocation>
        <location evidence="1">Nucleus</location>
    </subcellularLocation>
</comment>
<dbReference type="SUPFAM" id="SSF57959">
    <property type="entry name" value="Leucine zipper domain"/>
    <property type="match status" value="1"/>
</dbReference>